<keyword evidence="1" id="KW-0863">Zinc-finger</keyword>
<gene>
    <name evidence="4" type="ORF">MERR_LOCUS13813</name>
</gene>
<dbReference type="AlphaFoldDB" id="A0A6D2ILQ2"/>
<organism evidence="4 5">
    <name type="scientific">Microthlaspi erraticum</name>
    <dbReference type="NCBI Taxonomy" id="1685480"/>
    <lineage>
        <taxon>Eukaryota</taxon>
        <taxon>Viridiplantae</taxon>
        <taxon>Streptophyta</taxon>
        <taxon>Embryophyta</taxon>
        <taxon>Tracheophyta</taxon>
        <taxon>Spermatophyta</taxon>
        <taxon>Magnoliopsida</taxon>
        <taxon>eudicotyledons</taxon>
        <taxon>Gunneridae</taxon>
        <taxon>Pentapetalae</taxon>
        <taxon>rosids</taxon>
        <taxon>malvids</taxon>
        <taxon>Brassicales</taxon>
        <taxon>Brassicaceae</taxon>
        <taxon>Coluteocarpeae</taxon>
        <taxon>Microthlaspi</taxon>
    </lineage>
</organism>
<dbReference type="PANTHER" id="PTHR46405:SF7">
    <property type="entry name" value="MND1-INTERACTING PROTEIN 1"/>
    <property type="match status" value="1"/>
</dbReference>
<evidence type="ECO:0000256" key="1">
    <source>
        <dbReference type="PROSITE-ProRule" id="PRU00175"/>
    </source>
</evidence>
<keyword evidence="2" id="KW-0175">Coiled coil</keyword>
<feature type="domain" description="RING-type" evidence="3">
    <location>
        <begin position="666"/>
        <end position="708"/>
    </location>
</feature>
<dbReference type="Pfam" id="PF13920">
    <property type="entry name" value="zf-C3HC4_3"/>
    <property type="match status" value="1"/>
</dbReference>
<evidence type="ECO:0000313" key="5">
    <source>
        <dbReference type="Proteomes" id="UP000467841"/>
    </source>
</evidence>
<evidence type="ECO:0000313" key="4">
    <source>
        <dbReference type="EMBL" id="CAA7026578.1"/>
    </source>
</evidence>
<evidence type="ECO:0000256" key="2">
    <source>
        <dbReference type="SAM" id="Coils"/>
    </source>
</evidence>
<proteinExistence type="predicted"/>
<dbReference type="InterPro" id="IPR046934">
    <property type="entry name" value="PIR2-like"/>
</dbReference>
<dbReference type="EMBL" id="CACVBM020001052">
    <property type="protein sequence ID" value="CAA7026578.1"/>
    <property type="molecule type" value="Genomic_DNA"/>
</dbReference>
<dbReference type="Gene3D" id="3.30.40.10">
    <property type="entry name" value="Zinc/RING finger domain, C3HC4 (zinc finger)"/>
    <property type="match status" value="1"/>
</dbReference>
<dbReference type="SUPFAM" id="SSF57850">
    <property type="entry name" value="RING/U-box"/>
    <property type="match status" value="1"/>
</dbReference>
<keyword evidence="5" id="KW-1185">Reference proteome</keyword>
<dbReference type="CDD" id="cd23128">
    <property type="entry name" value="RING-HC_MIP1-like"/>
    <property type="match status" value="1"/>
</dbReference>
<keyword evidence="1" id="KW-0862">Zinc</keyword>
<dbReference type="Pfam" id="PF20235">
    <property type="entry name" value="PIR2-like_helical"/>
    <property type="match status" value="1"/>
</dbReference>
<accession>A0A6D2ILQ2</accession>
<sequence>MGGTVREKHVRANRKIRSALKSGVDPCCLLDRLAVSKSMVESSLKNLVYHPGLTGSGPCPEPCCVHSNPSGKFEENVWGYCTEEHLEEILLKHLEFLYSQGVSKLIDLGYEDGVALKAVLSNGHCYGESDVLTNIVNNSLSYLNSSSGGGGGCGGGCGSDDHQSEAGFTDLRDLEEYSLAGMIYLLQQVKPKLSKGDAMWCLLMSELHVGRASTMDVPNSGARASCCAKEDSKVEGVGSSTVDFAGFMAPALCRFHGGWDFDKGGGPEFSGKGFSMNNAEMKLQREIVCPRRFNLSPSMKSLLKRNVAAFAAGFRASMKQKQIDSETSGNSVASTIDPANVETCEKPCKSGSEESVSLVLEKFRDLNLDDSLELVGEDDKDGVIVTLLHQVKDLEKKLKERKDWAQKKAMQAAQKVSDELAELKSLSSEREGIQMLKKGKQAVEESTLKKLSDLEVSLRKALSQKDAATTVVRTLENQNAELRAEREGAKLSASESLKACMEESKKEKKCLKKLLAWEKQKLKLQDEIAAEKEKIKAFHRDLAQISHDEKEIEAKWRQEQKAKEQALAQVEEEQRSKEAAEAHNKRKLETLRLKIELDFQRHKDDHQRLDQELTRLKASSDTDSTHLPNSIWRPDKSQGENIARLLEELDKLEGSYENEANNDRECIICKKDEVSVVFLPCAHQVVCGGCSDSFFSSSGSKVTCPCCRALVQQRIRIFGATS</sequence>
<dbReference type="GO" id="GO:0008270">
    <property type="term" value="F:zinc ion binding"/>
    <property type="evidence" value="ECO:0007669"/>
    <property type="project" value="UniProtKB-KW"/>
</dbReference>
<protein>
    <recommendedName>
        <fullName evidence="3">RING-type domain-containing protein</fullName>
    </recommendedName>
</protein>
<dbReference type="InterPro" id="IPR046527">
    <property type="entry name" value="PIR2-like_helical"/>
</dbReference>
<name>A0A6D2ILQ2_9BRAS</name>
<dbReference type="InterPro" id="IPR001841">
    <property type="entry name" value="Znf_RING"/>
</dbReference>
<evidence type="ECO:0000259" key="3">
    <source>
        <dbReference type="PROSITE" id="PS50089"/>
    </source>
</evidence>
<dbReference type="InterPro" id="IPR013083">
    <property type="entry name" value="Znf_RING/FYVE/PHD"/>
</dbReference>
<dbReference type="Proteomes" id="UP000467841">
    <property type="component" value="Unassembled WGS sequence"/>
</dbReference>
<feature type="coiled-coil region" evidence="2">
    <location>
        <begin position="458"/>
        <end position="662"/>
    </location>
</feature>
<dbReference type="PROSITE" id="PS50089">
    <property type="entry name" value="ZF_RING_2"/>
    <property type="match status" value="1"/>
</dbReference>
<reference evidence="4" key="1">
    <citation type="submission" date="2020-01" db="EMBL/GenBank/DDBJ databases">
        <authorList>
            <person name="Mishra B."/>
        </authorList>
    </citation>
    <scope>NUCLEOTIDE SEQUENCE [LARGE SCALE GENOMIC DNA]</scope>
</reference>
<dbReference type="OrthoDB" id="1711136at2759"/>
<comment type="caution">
    <text evidence="4">The sequence shown here is derived from an EMBL/GenBank/DDBJ whole genome shotgun (WGS) entry which is preliminary data.</text>
</comment>
<dbReference type="PANTHER" id="PTHR46405">
    <property type="entry name" value="OS05G0141500 PROTEIN"/>
    <property type="match status" value="1"/>
</dbReference>
<keyword evidence="1" id="KW-0479">Metal-binding</keyword>